<organism evidence="1 2">
    <name type="scientific">Flavobacterium arsenatis</name>
    <dbReference type="NCBI Taxonomy" id="1484332"/>
    <lineage>
        <taxon>Bacteria</taxon>
        <taxon>Pseudomonadati</taxon>
        <taxon>Bacteroidota</taxon>
        <taxon>Flavobacteriia</taxon>
        <taxon>Flavobacteriales</taxon>
        <taxon>Flavobacteriaceae</taxon>
        <taxon>Flavobacterium</taxon>
    </lineage>
</organism>
<accession>A0ABU1TV05</accession>
<comment type="caution">
    <text evidence="1">The sequence shown here is derived from an EMBL/GenBank/DDBJ whole genome shotgun (WGS) entry which is preliminary data.</text>
</comment>
<dbReference type="EMBL" id="JAVDVI010000027">
    <property type="protein sequence ID" value="MDR6969647.1"/>
    <property type="molecule type" value="Genomic_DNA"/>
</dbReference>
<dbReference type="Proteomes" id="UP001255185">
    <property type="component" value="Unassembled WGS sequence"/>
</dbReference>
<reference evidence="1 2" key="1">
    <citation type="submission" date="2023-07" db="EMBL/GenBank/DDBJ databases">
        <title>Sorghum-associated microbial communities from plants grown in Nebraska, USA.</title>
        <authorList>
            <person name="Schachtman D."/>
        </authorList>
    </citation>
    <scope>NUCLEOTIDE SEQUENCE [LARGE SCALE GENOMIC DNA]</scope>
    <source>
        <strain evidence="1 2">3773</strain>
    </source>
</reference>
<evidence type="ECO:0000313" key="2">
    <source>
        <dbReference type="Proteomes" id="UP001255185"/>
    </source>
</evidence>
<sequence length="240" mass="27644">MSSSNKLPLNYLVFDDENEELQQNKINVKVQGIDCNVIFINPFDFYNVDEDIFDIDQFIQKIKAETKGKQINLIASDWNMVPKTSNYSEINALEIIEILVKTNDKYKKTQYLIYSGKSKDVSHVFVNKIKGEIDINPDDPINSKQLLSLLLELKLKFSTRAERFNEINTLINSNKTISLIVLNTLSNFDENILLNTGNDYFDGKKIGELLDLISKNNDLGLKFIREFIELSIANYTELNE</sequence>
<protein>
    <submittedName>
        <fullName evidence="1">Uncharacterized protein</fullName>
    </submittedName>
</protein>
<gene>
    <name evidence="1" type="ORF">J2X31_003680</name>
</gene>
<evidence type="ECO:0000313" key="1">
    <source>
        <dbReference type="EMBL" id="MDR6969647.1"/>
    </source>
</evidence>
<proteinExistence type="predicted"/>
<dbReference type="RefSeq" id="WP_310028924.1">
    <property type="nucleotide sequence ID" value="NZ_JAVDVI010000027.1"/>
</dbReference>
<name>A0ABU1TV05_9FLAO</name>
<keyword evidence="2" id="KW-1185">Reference proteome</keyword>